<dbReference type="InterPro" id="IPR034718">
    <property type="entry name" value="RlpA"/>
</dbReference>
<keyword evidence="1 3" id="KW-0456">Lyase</keyword>
<comment type="function">
    <text evidence="3">Lytic transglycosylase with a strong preference for naked glycan strands that lack stem peptides.</text>
</comment>
<protein>
    <recommendedName>
        <fullName evidence="3">Endolytic peptidoglycan transglycosylase RlpA</fullName>
        <ecNumber evidence="3">4.2.2.-</ecNumber>
    </recommendedName>
</protein>
<evidence type="ECO:0000256" key="2">
    <source>
        <dbReference type="ARBA" id="ARBA00023316"/>
    </source>
</evidence>
<sequence length="124" mass="12916" precursor="true">MKPARIKTAAAAALFAVGMGLVSASDSQAKGTGCGGASWYALTSKTASGERMNAARLTAAHRSLKFGTRVQVTNKRNGKSVVVRINDRGPFIRGRVLDLSKAAASQIGMIRSGTASICYQVINS</sequence>
<dbReference type="InterPro" id="IPR009009">
    <property type="entry name" value="RlpA-like_DPBB"/>
</dbReference>
<reference evidence="6 7" key="1">
    <citation type="journal article" date="2016" name="Int. J. Syst. Evol. Microbiol.">
        <title>Ensifer glycinis sp. nov., an novel rhizobial species associated with Glycine spp.</title>
        <authorList>
            <person name="Yan H."/>
            <person name="Yan J."/>
            <person name="Sui X.H."/>
            <person name="Wang E.T."/>
            <person name="Chen W.X."/>
            <person name="Zhang X.X."/>
            <person name="Chen W.F."/>
        </authorList>
    </citation>
    <scope>NUCLEOTIDE SEQUENCE [LARGE SCALE GENOMIC DNA]</scope>
    <source>
        <strain evidence="6 7">CCBAU 23380</strain>
    </source>
</reference>
<evidence type="ECO:0000256" key="4">
    <source>
        <dbReference type="RuleBase" id="RU003495"/>
    </source>
</evidence>
<proteinExistence type="inferred from homology"/>
<comment type="similarity">
    <text evidence="3 4">Belongs to the RlpA family.</text>
</comment>
<comment type="caution">
    <text evidence="6">The sequence shown here is derived from an EMBL/GenBank/DDBJ whole genome shotgun (WGS) entry which is preliminary data.</text>
</comment>
<evidence type="ECO:0000313" key="7">
    <source>
        <dbReference type="Proteomes" id="UP000094025"/>
    </source>
</evidence>
<dbReference type="RefSeq" id="WP_064241625.1">
    <property type="nucleotide sequence ID" value="NZ_LPUX01000053.1"/>
</dbReference>
<keyword evidence="2 3" id="KW-0961">Cell wall biogenesis/degradation</keyword>
<dbReference type="GO" id="GO:0071555">
    <property type="term" value="P:cell wall organization"/>
    <property type="evidence" value="ECO:0007669"/>
    <property type="project" value="UniProtKB-KW"/>
</dbReference>
<dbReference type="AlphaFoldDB" id="A0A178Y1W2"/>
<accession>A0A178Y1W2</accession>
<dbReference type="SUPFAM" id="SSF50685">
    <property type="entry name" value="Barwin-like endoglucanases"/>
    <property type="match status" value="1"/>
</dbReference>
<evidence type="ECO:0000259" key="5">
    <source>
        <dbReference type="Pfam" id="PF03330"/>
    </source>
</evidence>
<dbReference type="GO" id="GO:0000270">
    <property type="term" value="P:peptidoglycan metabolic process"/>
    <property type="evidence" value="ECO:0007669"/>
    <property type="project" value="UniProtKB-UniRule"/>
</dbReference>
<dbReference type="EC" id="4.2.2.-" evidence="3"/>
<dbReference type="PANTHER" id="PTHR34183">
    <property type="entry name" value="ENDOLYTIC PEPTIDOGLYCAN TRANSGLYCOSYLASE RLPA"/>
    <property type="match status" value="1"/>
</dbReference>
<dbReference type="InterPro" id="IPR036908">
    <property type="entry name" value="RlpA-like_sf"/>
</dbReference>
<name>A0A178Y1W2_9HYPH</name>
<dbReference type="Gene3D" id="2.40.40.10">
    <property type="entry name" value="RlpA-like domain"/>
    <property type="match status" value="1"/>
</dbReference>
<evidence type="ECO:0000313" key="6">
    <source>
        <dbReference type="EMBL" id="OAP41334.1"/>
    </source>
</evidence>
<keyword evidence="3" id="KW-0732">Signal</keyword>
<dbReference type="InterPro" id="IPR012997">
    <property type="entry name" value="RplA"/>
</dbReference>
<evidence type="ECO:0000256" key="1">
    <source>
        <dbReference type="ARBA" id="ARBA00023239"/>
    </source>
</evidence>
<feature type="domain" description="RlpA-like protein double-psi beta-barrel" evidence="5">
    <location>
        <begin position="33"/>
        <end position="119"/>
    </location>
</feature>
<organism evidence="6 7">
    <name type="scientific">Sinorhizobium glycinis</name>
    <dbReference type="NCBI Taxonomy" id="1472378"/>
    <lineage>
        <taxon>Bacteria</taxon>
        <taxon>Pseudomonadati</taxon>
        <taxon>Pseudomonadota</taxon>
        <taxon>Alphaproteobacteria</taxon>
        <taxon>Hyphomicrobiales</taxon>
        <taxon>Rhizobiaceae</taxon>
        <taxon>Sinorhizobium/Ensifer group</taxon>
        <taxon>Sinorhizobium</taxon>
    </lineage>
</organism>
<dbReference type="EMBL" id="LPUX01000053">
    <property type="protein sequence ID" value="OAP41334.1"/>
    <property type="molecule type" value="Genomic_DNA"/>
</dbReference>
<dbReference type="CDD" id="cd22268">
    <property type="entry name" value="DPBB_RlpA-like"/>
    <property type="match status" value="1"/>
</dbReference>
<dbReference type="STRING" id="1472378.AU381_05535"/>
<gene>
    <name evidence="3" type="primary">rlpA</name>
    <name evidence="6" type="ORF">AU381_05535</name>
</gene>
<dbReference type="Proteomes" id="UP000094025">
    <property type="component" value="Unassembled WGS sequence"/>
</dbReference>
<dbReference type="OrthoDB" id="9779128at2"/>
<evidence type="ECO:0000256" key="3">
    <source>
        <dbReference type="HAMAP-Rule" id="MF_02071"/>
    </source>
</evidence>
<dbReference type="GO" id="GO:0008932">
    <property type="term" value="F:lytic endotransglycosylase activity"/>
    <property type="evidence" value="ECO:0007669"/>
    <property type="project" value="UniProtKB-UniRule"/>
</dbReference>
<feature type="signal peptide" evidence="3">
    <location>
        <begin position="1"/>
        <end position="24"/>
    </location>
</feature>
<dbReference type="Pfam" id="PF03330">
    <property type="entry name" value="DPBB_1"/>
    <property type="match status" value="1"/>
</dbReference>
<dbReference type="PANTHER" id="PTHR34183:SF8">
    <property type="entry name" value="ENDOLYTIC PEPTIDOGLYCAN TRANSGLYCOSYLASE RLPA-RELATED"/>
    <property type="match status" value="1"/>
</dbReference>
<dbReference type="NCBIfam" id="TIGR00413">
    <property type="entry name" value="rlpA"/>
    <property type="match status" value="1"/>
</dbReference>
<dbReference type="HAMAP" id="MF_02071">
    <property type="entry name" value="RlpA"/>
    <property type="match status" value="1"/>
</dbReference>
<keyword evidence="7" id="KW-1185">Reference proteome</keyword>
<feature type="chain" id="PRO_5009986462" description="Endolytic peptidoglycan transglycosylase RlpA" evidence="3">
    <location>
        <begin position="25"/>
        <end position="124"/>
    </location>
</feature>